<reference evidence="1" key="1">
    <citation type="submission" date="2014-12" db="EMBL/GenBank/DDBJ databases">
        <title>Insight into the proteome of Arion vulgaris.</title>
        <authorList>
            <person name="Aradska J."/>
            <person name="Bulat T."/>
            <person name="Smidak R."/>
            <person name="Sarate P."/>
            <person name="Gangsoo J."/>
            <person name="Sialana F."/>
            <person name="Bilban M."/>
            <person name="Lubec G."/>
        </authorList>
    </citation>
    <scope>NUCLEOTIDE SEQUENCE</scope>
    <source>
        <tissue evidence="1">Skin</tissue>
    </source>
</reference>
<dbReference type="AlphaFoldDB" id="A0A0B7AEK2"/>
<sequence length="50" mass="5796">TTYQTWEKVPRTSTTNPFEACQESAQHHLPPITNKLVKKVSAYATTYHYQ</sequence>
<accession>A0A0B7AEK2</accession>
<gene>
    <name evidence="1" type="primary">ORF113353</name>
</gene>
<organism evidence="1">
    <name type="scientific">Arion vulgaris</name>
    <dbReference type="NCBI Taxonomy" id="1028688"/>
    <lineage>
        <taxon>Eukaryota</taxon>
        <taxon>Metazoa</taxon>
        <taxon>Spiralia</taxon>
        <taxon>Lophotrochozoa</taxon>
        <taxon>Mollusca</taxon>
        <taxon>Gastropoda</taxon>
        <taxon>Heterobranchia</taxon>
        <taxon>Euthyneura</taxon>
        <taxon>Panpulmonata</taxon>
        <taxon>Eupulmonata</taxon>
        <taxon>Stylommatophora</taxon>
        <taxon>Helicina</taxon>
        <taxon>Arionoidea</taxon>
        <taxon>Arionidae</taxon>
        <taxon>Arion</taxon>
    </lineage>
</organism>
<dbReference type="EMBL" id="HACG01032192">
    <property type="protein sequence ID" value="CEK79057.1"/>
    <property type="molecule type" value="Transcribed_RNA"/>
</dbReference>
<name>A0A0B7AEK2_9EUPU</name>
<evidence type="ECO:0000313" key="1">
    <source>
        <dbReference type="EMBL" id="CEK79057.1"/>
    </source>
</evidence>
<feature type="non-terminal residue" evidence="1">
    <location>
        <position position="1"/>
    </location>
</feature>
<protein>
    <submittedName>
        <fullName evidence="1">Uncharacterized protein</fullName>
    </submittedName>
</protein>
<proteinExistence type="predicted"/>